<comment type="caution">
    <text evidence="2">The sequence shown here is derived from an EMBL/GenBank/DDBJ whole genome shotgun (WGS) entry which is preliminary data.</text>
</comment>
<feature type="transmembrane region" description="Helical" evidence="1">
    <location>
        <begin position="215"/>
        <end position="234"/>
    </location>
</feature>
<dbReference type="STRING" id="1193182.BN11_890006"/>
<organism evidence="2 3">
    <name type="scientific">Nostocoides australiense Ben110</name>
    <dbReference type="NCBI Taxonomy" id="1193182"/>
    <lineage>
        <taxon>Bacteria</taxon>
        <taxon>Bacillati</taxon>
        <taxon>Actinomycetota</taxon>
        <taxon>Actinomycetes</taxon>
        <taxon>Micrococcales</taxon>
        <taxon>Intrasporangiaceae</taxon>
        <taxon>Nostocoides</taxon>
    </lineage>
</organism>
<gene>
    <name evidence="2" type="ORF">BN11_890006</name>
</gene>
<feature type="transmembrane region" description="Helical" evidence="1">
    <location>
        <begin position="157"/>
        <end position="184"/>
    </location>
</feature>
<keyword evidence="3" id="KW-1185">Reference proteome</keyword>
<evidence type="ECO:0000256" key="1">
    <source>
        <dbReference type="SAM" id="Phobius"/>
    </source>
</evidence>
<keyword evidence="1" id="KW-0472">Membrane</keyword>
<feature type="transmembrane region" description="Helical" evidence="1">
    <location>
        <begin position="246"/>
        <end position="266"/>
    </location>
</feature>
<feature type="transmembrane region" description="Helical" evidence="1">
    <location>
        <begin position="130"/>
        <end position="151"/>
    </location>
</feature>
<name>W6K324_9MICO</name>
<feature type="transmembrane region" description="Helical" evidence="1">
    <location>
        <begin position="37"/>
        <end position="59"/>
    </location>
</feature>
<dbReference type="AlphaFoldDB" id="W6K324"/>
<dbReference type="Pfam" id="PF06182">
    <property type="entry name" value="ABC2_membrane_6"/>
    <property type="match status" value="1"/>
</dbReference>
<protein>
    <recommendedName>
        <fullName evidence="4">Integral membrane transport protein</fullName>
    </recommendedName>
</protein>
<dbReference type="RefSeq" id="WP_048696246.1">
    <property type="nucleotide sequence ID" value="NZ_HG764815.1"/>
</dbReference>
<proteinExistence type="predicted"/>
<feature type="transmembrane region" description="Helical" evidence="1">
    <location>
        <begin position="71"/>
        <end position="92"/>
    </location>
</feature>
<reference evidence="2 3" key="1">
    <citation type="journal article" date="2013" name="ISME J.">
        <title>A metabolic model for members of the genus Tetrasphaera involved in enhanced biological phosphorus removal.</title>
        <authorList>
            <person name="Kristiansen R."/>
            <person name="Nguyen H.T.T."/>
            <person name="Saunders A.M."/>
            <person name="Nielsen J.L."/>
            <person name="Wimmer R."/>
            <person name="Le V.Q."/>
            <person name="McIlroy S.J."/>
            <person name="Petrovski S."/>
            <person name="Seviour R.J."/>
            <person name="Calteau A."/>
            <person name="Nielsen K.L."/>
            <person name="Nielsen P.H."/>
        </authorList>
    </citation>
    <scope>NUCLEOTIDE SEQUENCE [LARGE SCALE GENOMIC DNA]</scope>
    <source>
        <strain evidence="2 3">Ben110</strain>
    </source>
</reference>
<accession>W6K324</accession>
<dbReference type="Proteomes" id="UP000035763">
    <property type="component" value="Unassembled WGS sequence"/>
</dbReference>
<keyword evidence="1" id="KW-1133">Transmembrane helix</keyword>
<keyword evidence="1" id="KW-0812">Transmembrane</keyword>
<sequence length="278" mass="29867">MAEPAGRPTLSVGERLRPYRVILGARMRAQRQYRASFVTDIVGTLLVGVTEFAEVWGVFHNVPVFGGLTYGQAIVVFALSNLCFSLADMLVGHLDTLPQVIRAGQVDAYYVRPLPVLAQFMTSDISLRRIGRLAVALVLLVVGLAMAQVAWSPAKGALLVLSTVSGTVIFSALFTVAGGAQFFLINGPEFTNGFTYGGSYSAQQPQPIFPDPVRIFWTFVIPTAFVAYLPTIVLLDLPGDGFVPRWLAWASPAAALASCALAGLVWRFGTRHYQGGGG</sequence>
<evidence type="ECO:0000313" key="2">
    <source>
        <dbReference type="EMBL" id="CCH75676.1"/>
    </source>
</evidence>
<dbReference type="PANTHER" id="PTHR36833">
    <property type="entry name" value="SLR0610 PROTEIN-RELATED"/>
    <property type="match status" value="1"/>
</dbReference>
<dbReference type="EMBL" id="CAJA01000517">
    <property type="protein sequence ID" value="CCH75676.1"/>
    <property type="molecule type" value="Genomic_DNA"/>
</dbReference>
<dbReference type="InterPro" id="IPR010390">
    <property type="entry name" value="ABC-2_transporter-like"/>
</dbReference>
<evidence type="ECO:0000313" key="3">
    <source>
        <dbReference type="Proteomes" id="UP000035763"/>
    </source>
</evidence>
<dbReference type="PANTHER" id="PTHR36833:SF1">
    <property type="entry name" value="INTEGRAL MEMBRANE TRANSPORT PROTEIN"/>
    <property type="match status" value="1"/>
</dbReference>
<evidence type="ECO:0008006" key="4">
    <source>
        <dbReference type="Google" id="ProtNLM"/>
    </source>
</evidence>